<proteinExistence type="predicted"/>
<organism evidence="1 2">
    <name type="scientific">Phytophthora aleatoria</name>
    <dbReference type="NCBI Taxonomy" id="2496075"/>
    <lineage>
        <taxon>Eukaryota</taxon>
        <taxon>Sar</taxon>
        <taxon>Stramenopiles</taxon>
        <taxon>Oomycota</taxon>
        <taxon>Peronosporomycetes</taxon>
        <taxon>Peronosporales</taxon>
        <taxon>Peronosporaceae</taxon>
        <taxon>Phytophthora</taxon>
    </lineage>
</organism>
<reference evidence="1" key="1">
    <citation type="submission" date="2021-01" db="EMBL/GenBank/DDBJ databases">
        <title>Phytophthora aleatoria, a newly-described species from Pinus radiata is distinct from Phytophthora cactorum isolates based on comparative genomics.</title>
        <authorList>
            <person name="Mcdougal R."/>
            <person name="Panda P."/>
            <person name="Williams N."/>
            <person name="Studholme D.J."/>
        </authorList>
    </citation>
    <scope>NUCLEOTIDE SEQUENCE</scope>
    <source>
        <strain evidence="1">NZFS 4037</strain>
    </source>
</reference>
<dbReference type="Proteomes" id="UP000709295">
    <property type="component" value="Unassembled WGS sequence"/>
</dbReference>
<sequence length="97" mass="11402">MLIRVNPARTAVRDAIATKHFPPSLRYPETQRYGMLLEWVKLPTITWVLEVLNANRLHVCTIKNCKCTPTGKYYTQRTVHDFELKATLYYSRYCCGY</sequence>
<comment type="caution">
    <text evidence="1">The sequence shown here is derived from an EMBL/GenBank/DDBJ whole genome shotgun (WGS) entry which is preliminary data.</text>
</comment>
<dbReference type="EMBL" id="JAENGY010000641">
    <property type="protein sequence ID" value="KAG6958959.1"/>
    <property type="molecule type" value="Genomic_DNA"/>
</dbReference>
<keyword evidence="2" id="KW-1185">Reference proteome</keyword>
<name>A0A8J5M1S8_9STRA</name>
<evidence type="ECO:0000313" key="2">
    <source>
        <dbReference type="Proteomes" id="UP000709295"/>
    </source>
</evidence>
<protein>
    <submittedName>
        <fullName evidence="1">Uncharacterized protein</fullName>
    </submittedName>
</protein>
<evidence type="ECO:0000313" key="1">
    <source>
        <dbReference type="EMBL" id="KAG6958959.1"/>
    </source>
</evidence>
<accession>A0A8J5M1S8</accession>
<gene>
    <name evidence="1" type="ORF">JG688_00010304</name>
</gene>
<dbReference type="AlphaFoldDB" id="A0A8J5M1S8"/>